<evidence type="ECO:0000313" key="2">
    <source>
        <dbReference type="Proteomes" id="UP000499080"/>
    </source>
</evidence>
<proteinExistence type="predicted"/>
<accession>A0A4Y2B0K6</accession>
<evidence type="ECO:0000313" key="1">
    <source>
        <dbReference type="EMBL" id="GBL85613.1"/>
    </source>
</evidence>
<comment type="caution">
    <text evidence="1">The sequence shown here is derived from an EMBL/GenBank/DDBJ whole genome shotgun (WGS) entry which is preliminary data.</text>
</comment>
<sequence>MIDEDLQKFSESRVMRTIAIGRVPIRNLPKKLQLDRCLLLTRRSSGKLSISVPEAPGSKPDSTENSPCMWAYAEQYVVVQTLFRWCGAEVWRGWCASPDTVLVI</sequence>
<dbReference type="Proteomes" id="UP000499080">
    <property type="component" value="Unassembled WGS sequence"/>
</dbReference>
<reference evidence="1 2" key="1">
    <citation type="journal article" date="2019" name="Sci. Rep.">
        <title>Orb-weaving spider Araneus ventricosus genome elucidates the spidroin gene catalogue.</title>
        <authorList>
            <person name="Kono N."/>
            <person name="Nakamura H."/>
            <person name="Ohtoshi R."/>
            <person name="Moran D.A.P."/>
            <person name="Shinohara A."/>
            <person name="Yoshida Y."/>
            <person name="Fujiwara M."/>
            <person name="Mori M."/>
            <person name="Tomita M."/>
            <person name="Arakawa K."/>
        </authorList>
    </citation>
    <scope>NUCLEOTIDE SEQUENCE [LARGE SCALE GENOMIC DNA]</scope>
</reference>
<keyword evidence="2" id="KW-1185">Reference proteome</keyword>
<dbReference type="AlphaFoldDB" id="A0A4Y2B0K6"/>
<organism evidence="1 2">
    <name type="scientific">Araneus ventricosus</name>
    <name type="common">Orbweaver spider</name>
    <name type="synonym">Epeira ventricosa</name>
    <dbReference type="NCBI Taxonomy" id="182803"/>
    <lineage>
        <taxon>Eukaryota</taxon>
        <taxon>Metazoa</taxon>
        <taxon>Ecdysozoa</taxon>
        <taxon>Arthropoda</taxon>
        <taxon>Chelicerata</taxon>
        <taxon>Arachnida</taxon>
        <taxon>Araneae</taxon>
        <taxon>Araneomorphae</taxon>
        <taxon>Entelegynae</taxon>
        <taxon>Araneoidea</taxon>
        <taxon>Araneidae</taxon>
        <taxon>Araneus</taxon>
    </lineage>
</organism>
<name>A0A4Y2B0K6_ARAVE</name>
<gene>
    <name evidence="1" type="ORF">AVEN_193083_1</name>
</gene>
<protein>
    <submittedName>
        <fullName evidence="1">Uncharacterized protein</fullName>
    </submittedName>
</protein>
<dbReference type="EMBL" id="BGPR01000044">
    <property type="protein sequence ID" value="GBL85613.1"/>
    <property type="molecule type" value="Genomic_DNA"/>
</dbReference>